<keyword evidence="6" id="KW-1185">Reference proteome</keyword>
<feature type="domain" description="Bacterial bifunctional deaminase-reductase C-terminal" evidence="4">
    <location>
        <begin position="21"/>
        <end position="229"/>
    </location>
</feature>
<dbReference type="Pfam" id="PF01872">
    <property type="entry name" value="RibD_C"/>
    <property type="match status" value="1"/>
</dbReference>
<evidence type="ECO:0000256" key="3">
    <source>
        <dbReference type="ARBA" id="ARBA00023002"/>
    </source>
</evidence>
<proteinExistence type="predicted"/>
<dbReference type="InterPro" id="IPR050765">
    <property type="entry name" value="Riboflavin_Biosynth_HTPR"/>
</dbReference>
<keyword evidence="2" id="KW-0521">NADP</keyword>
<accession>A0ABN2RC29</accession>
<organism evidence="5 6">
    <name type="scientific">Microbacterium deminutum</name>
    <dbReference type="NCBI Taxonomy" id="344164"/>
    <lineage>
        <taxon>Bacteria</taxon>
        <taxon>Bacillati</taxon>
        <taxon>Actinomycetota</taxon>
        <taxon>Actinomycetes</taxon>
        <taxon>Micrococcales</taxon>
        <taxon>Microbacteriaceae</taxon>
        <taxon>Microbacterium</taxon>
    </lineage>
</organism>
<evidence type="ECO:0000313" key="6">
    <source>
        <dbReference type="Proteomes" id="UP001499933"/>
    </source>
</evidence>
<dbReference type="NCBIfam" id="NF010664">
    <property type="entry name" value="PRK14059.1-2"/>
    <property type="match status" value="1"/>
</dbReference>
<keyword evidence="3" id="KW-0560">Oxidoreductase</keyword>
<evidence type="ECO:0000256" key="2">
    <source>
        <dbReference type="ARBA" id="ARBA00022857"/>
    </source>
</evidence>
<dbReference type="PANTHER" id="PTHR38011:SF7">
    <property type="entry name" value="2,5-DIAMINO-6-RIBOSYLAMINO-4(3H)-PYRIMIDINONE 5'-PHOSPHATE REDUCTASE"/>
    <property type="match status" value="1"/>
</dbReference>
<dbReference type="Gene3D" id="3.40.430.10">
    <property type="entry name" value="Dihydrofolate Reductase, subunit A"/>
    <property type="match status" value="1"/>
</dbReference>
<comment type="pathway">
    <text evidence="1">Cofactor biosynthesis; riboflavin biosynthesis.</text>
</comment>
<dbReference type="SUPFAM" id="SSF53597">
    <property type="entry name" value="Dihydrofolate reductase-like"/>
    <property type="match status" value="1"/>
</dbReference>
<evidence type="ECO:0000313" key="5">
    <source>
        <dbReference type="EMBL" id="GAA1966626.1"/>
    </source>
</evidence>
<dbReference type="RefSeq" id="WP_344096513.1">
    <property type="nucleotide sequence ID" value="NZ_BAAAOG010000008.1"/>
</dbReference>
<evidence type="ECO:0000256" key="1">
    <source>
        <dbReference type="ARBA" id="ARBA00005104"/>
    </source>
</evidence>
<protein>
    <submittedName>
        <fullName evidence="5">Pyrimidine reductase family protein</fullName>
    </submittedName>
</protein>
<reference evidence="5 6" key="1">
    <citation type="journal article" date="2019" name="Int. J. Syst. Evol. Microbiol.">
        <title>The Global Catalogue of Microorganisms (GCM) 10K type strain sequencing project: providing services to taxonomists for standard genome sequencing and annotation.</title>
        <authorList>
            <consortium name="The Broad Institute Genomics Platform"/>
            <consortium name="The Broad Institute Genome Sequencing Center for Infectious Disease"/>
            <person name="Wu L."/>
            <person name="Ma J."/>
        </authorList>
    </citation>
    <scope>NUCLEOTIDE SEQUENCE [LARGE SCALE GENOMIC DNA]</scope>
    <source>
        <strain evidence="5 6">JCM 14901</strain>
    </source>
</reference>
<comment type="caution">
    <text evidence="5">The sequence shown here is derived from an EMBL/GenBank/DDBJ whole genome shotgun (WGS) entry which is preliminary data.</text>
</comment>
<dbReference type="Proteomes" id="UP001499933">
    <property type="component" value="Unassembled WGS sequence"/>
</dbReference>
<dbReference type="InterPro" id="IPR024072">
    <property type="entry name" value="DHFR-like_dom_sf"/>
</dbReference>
<name>A0ABN2RC29_9MICO</name>
<dbReference type="InterPro" id="IPR002734">
    <property type="entry name" value="RibDG_C"/>
</dbReference>
<gene>
    <name evidence="5" type="ORF">GCM10009776_32030</name>
</gene>
<sequence length="250" mass="26153">MPTRQELYAAYELPDRSRSRVRMNFVESADGAATLEGRSGPLGGEGDRDLMQVLRAMADVVVVGAGTVRAEGYSSVDVAGADAGWRRTKGVEPQPAFAVVSRALNLEPDAPVFAEADRPPVVVTCAGAPTAARTALEAVAEVMVCGDGDTVDLGAMLAGFAERGWTQVLCEGGPHLFGTLLDGGLVDEVCLTIAPRFVGGSAGRIARGAPESDRRFALAHALTDDEGFVFLRYVTPSPVYAAMPSASRIV</sequence>
<dbReference type="EMBL" id="BAAAOG010000008">
    <property type="protein sequence ID" value="GAA1966626.1"/>
    <property type="molecule type" value="Genomic_DNA"/>
</dbReference>
<dbReference type="NCBIfam" id="NF010663">
    <property type="entry name" value="PRK14059.1-1"/>
    <property type="match status" value="1"/>
</dbReference>
<evidence type="ECO:0000259" key="4">
    <source>
        <dbReference type="Pfam" id="PF01872"/>
    </source>
</evidence>
<dbReference type="PANTHER" id="PTHR38011">
    <property type="entry name" value="DIHYDROFOLATE REDUCTASE FAMILY PROTEIN (AFU_ORTHOLOGUE AFUA_8G06820)"/>
    <property type="match status" value="1"/>
</dbReference>